<evidence type="ECO:0000313" key="10">
    <source>
        <dbReference type="Proteomes" id="UP001302274"/>
    </source>
</evidence>
<keyword evidence="10" id="KW-1185">Reference proteome</keyword>
<evidence type="ECO:0000259" key="8">
    <source>
        <dbReference type="PROSITE" id="PS50905"/>
    </source>
</evidence>
<dbReference type="InterPro" id="IPR002024">
    <property type="entry name" value="Bacterioferritin"/>
</dbReference>
<reference evidence="9 10" key="1">
    <citation type="submission" date="2023-11" db="EMBL/GenBank/DDBJ databases">
        <title>A Novel Polar Bacteriovorax (B. antarcticus) Isolated from the Biocrust in Antarctica.</title>
        <authorList>
            <person name="Mun W."/>
            <person name="Choi S.Y."/>
            <person name="Mitchell R.J."/>
        </authorList>
    </citation>
    <scope>NUCLEOTIDE SEQUENCE [LARGE SCALE GENOMIC DNA]</scope>
    <source>
        <strain evidence="9 10">PP10</strain>
    </source>
</reference>
<dbReference type="PROSITE" id="PS50905">
    <property type="entry name" value="FERRITIN_LIKE"/>
    <property type="match status" value="1"/>
</dbReference>
<evidence type="ECO:0000256" key="7">
    <source>
        <dbReference type="RuleBase" id="RU000623"/>
    </source>
</evidence>
<dbReference type="GO" id="GO:0004322">
    <property type="term" value="F:ferroxidase activity"/>
    <property type="evidence" value="ECO:0007669"/>
    <property type="project" value="UniProtKB-EC"/>
</dbReference>
<comment type="caution">
    <text evidence="9">The sequence shown here is derived from an EMBL/GenBank/DDBJ whole genome shotgun (WGS) entry which is preliminary data.</text>
</comment>
<dbReference type="SUPFAM" id="SSF47240">
    <property type="entry name" value="Ferritin-like"/>
    <property type="match status" value="1"/>
</dbReference>
<dbReference type="PANTHER" id="PTHR30295">
    <property type="entry name" value="BACTERIOFERRITIN"/>
    <property type="match status" value="1"/>
</dbReference>
<dbReference type="CDD" id="cd00907">
    <property type="entry name" value="Bacterioferritin"/>
    <property type="match status" value="1"/>
</dbReference>
<comment type="function">
    <text evidence="6">Iron-storage protein, whose ferroxidase center binds Fe(2+), oxidizes it using dioxygen to Fe(3+), and participates in the subsequent Fe(3+) oxide mineral core formation within the central cavity of the BFR protein shell.</text>
</comment>
<dbReference type="EMBL" id="JAYGJQ010000001">
    <property type="protein sequence ID" value="MEA9356472.1"/>
    <property type="molecule type" value="Genomic_DNA"/>
</dbReference>
<evidence type="ECO:0000256" key="3">
    <source>
        <dbReference type="ARBA" id="ARBA00022617"/>
    </source>
</evidence>
<keyword evidence="2 6" id="KW-0409">Iron storage</keyword>
<evidence type="ECO:0000313" key="9">
    <source>
        <dbReference type="EMBL" id="MEA9356472.1"/>
    </source>
</evidence>
<protein>
    <recommendedName>
        <fullName evidence="6 7">Bacterioferritin</fullName>
        <ecNumber evidence="6">1.16.3.1</ecNumber>
    </recommendedName>
</protein>
<evidence type="ECO:0000256" key="4">
    <source>
        <dbReference type="ARBA" id="ARBA00022723"/>
    </source>
</evidence>
<dbReference type="Proteomes" id="UP001302274">
    <property type="component" value="Unassembled WGS sequence"/>
</dbReference>
<dbReference type="InterPro" id="IPR009040">
    <property type="entry name" value="Ferritin-like_diiron"/>
</dbReference>
<dbReference type="InterPro" id="IPR008331">
    <property type="entry name" value="Ferritin_DPS_dom"/>
</dbReference>
<evidence type="ECO:0000256" key="5">
    <source>
        <dbReference type="ARBA" id="ARBA00023004"/>
    </source>
</evidence>
<dbReference type="PIRSF" id="PIRSF002560">
    <property type="entry name" value="Bacterioferritin"/>
    <property type="match status" value="1"/>
</dbReference>
<dbReference type="EC" id="1.16.3.1" evidence="6"/>
<dbReference type="PANTHER" id="PTHR30295:SF0">
    <property type="entry name" value="BACTERIOFERRITIN"/>
    <property type="match status" value="1"/>
</dbReference>
<feature type="domain" description="Ferritin-like diiron" evidence="8">
    <location>
        <begin position="1"/>
        <end position="145"/>
    </location>
</feature>
<dbReference type="NCBIfam" id="TIGR00754">
    <property type="entry name" value="bfr"/>
    <property type="match status" value="1"/>
</dbReference>
<dbReference type="Pfam" id="PF00210">
    <property type="entry name" value="Ferritin"/>
    <property type="match status" value="1"/>
</dbReference>
<comment type="similarity">
    <text evidence="1 6 7">Belongs to the bacterioferritin family.</text>
</comment>
<evidence type="ECO:0000256" key="6">
    <source>
        <dbReference type="PIRNR" id="PIRNR002560"/>
    </source>
</evidence>
<dbReference type="PROSITE" id="PS00549">
    <property type="entry name" value="BACTERIOFERRITIN"/>
    <property type="match status" value="1"/>
</dbReference>
<dbReference type="InterPro" id="IPR012347">
    <property type="entry name" value="Ferritin-like"/>
</dbReference>
<dbReference type="RefSeq" id="WP_323576172.1">
    <property type="nucleotide sequence ID" value="NZ_JAYGJQ010000001.1"/>
</dbReference>
<dbReference type="Gene3D" id="1.20.1260.10">
    <property type="match status" value="1"/>
</dbReference>
<name>A0ABU5VU66_9BACT</name>
<keyword evidence="9" id="KW-0560">Oxidoreductase</keyword>
<accession>A0ABU5VU66</accession>
<keyword evidence="3 7" id="KW-0349">Heme</keyword>
<dbReference type="PRINTS" id="PR00601">
    <property type="entry name" value="BACFERRITIN"/>
</dbReference>
<evidence type="ECO:0000256" key="1">
    <source>
        <dbReference type="ARBA" id="ARBA00008093"/>
    </source>
</evidence>
<sequence>MQGSQAIIDALNSVLTKELTAINQYFLHARMLQNWGLEKLGRLEYKASIDEMKHADELIKRILFLEGLPNLQKLDRIRIGQTVQEVMEADLSVENEAVPHLKQCIKLAESEADYVTRNLFLHILESEEEHVDWLETQLSLLKQIGVQNFIQSQIEMEKGN</sequence>
<proteinExistence type="inferred from homology"/>
<comment type="catalytic activity">
    <reaction evidence="6">
        <text>4 Fe(2+) + O2 + 4 H(+) = 4 Fe(3+) + 2 H2O</text>
        <dbReference type="Rhea" id="RHEA:11148"/>
        <dbReference type="ChEBI" id="CHEBI:15377"/>
        <dbReference type="ChEBI" id="CHEBI:15378"/>
        <dbReference type="ChEBI" id="CHEBI:15379"/>
        <dbReference type="ChEBI" id="CHEBI:29033"/>
        <dbReference type="ChEBI" id="CHEBI:29034"/>
        <dbReference type="EC" id="1.16.3.1"/>
    </reaction>
</comment>
<dbReference type="InterPro" id="IPR009078">
    <property type="entry name" value="Ferritin-like_SF"/>
</dbReference>
<organism evidence="9 10">
    <name type="scientific">Bacteriovorax antarcticus</name>
    <dbReference type="NCBI Taxonomy" id="3088717"/>
    <lineage>
        <taxon>Bacteria</taxon>
        <taxon>Pseudomonadati</taxon>
        <taxon>Bdellovibrionota</taxon>
        <taxon>Bacteriovoracia</taxon>
        <taxon>Bacteriovoracales</taxon>
        <taxon>Bacteriovoracaceae</taxon>
        <taxon>Bacteriovorax</taxon>
    </lineage>
</organism>
<keyword evidence="4 6" id="KW-0479">Metal-binding</keyword>
<evidence type="ECO:0000256" key="2">
    <source>
        <dbReference type="ARBA" id="ARBA00022434"/>
    </source>
</evidence>
<keyword evidence="5 6" id="KW-0408">Iron</keyword>
<gene>
    <name evidence="9" type="primary">bfr</name>
    <name evidence="9" type="ORF">SHI21_09670</name>
</gene>